<keyword evidence="4" id="KW-1185">Reference proteome</keyword>
<proteinExistence type="predicted"/>
<name>A0A543IXP1_9ACTN</name>
<dbReference type="SUPFAM" id="SSF56601">
    <property type="entry name" value="beta-lactamase/transpeptidase-like"/>
    <property type="match status" value="1"/>
</dbReference>
<organism evidence="3 4">
    <name type="scientific">Thermopolyspora flexuosa</name>
    <dbReference type="NCBI Taxonomy" id="103836"/>
    <lineage>
        <taxon>Bacteria</taxon>
        <taxon>Bacillati</taxon>
        <taxon>Actinomycetota</taxon>
        <taxon>Actinomycetes</taxon>
        <taxon>Streptosporangiales</taxon>
        <taxon>Streptosporangiaceae</taxon>
        <taxon>Thermopolyspora</taxon>
    </lineage>
</organism>
<feature type="domain" description="Beta-lactamase class A catalytic" evidence="2">
    <location>
        <begin position="50"/>
        <end position="270"/>
    </location>
</feature>
<evidence type="ECO:0000259" key="2">
    <source>
        <dbReference type="Pfam" id="PF13354"/>
    </source>
</evidence>
<gene>
    <name evidence="3" type="ORF">FHX40_2023</name>
</gene>
<dbReference type="GO" id="GO:0008800">
    <property type="term" value="F:beta-lactamase activity"/>
    <property type="evidence" value="ECO:0007669"/>
    <property type="project" value="InterPro"/>
</dbReference>
<evidence type="ECO:0000313" key="4">
    <source>
        <dbReference type="Proteomes" id="UP000319213"/>
    </source>
</evidence>
<dbReference type="PANTHER" id="PTHR35333">
    <property type="entry name" value="BETA-LACTAMASE"/>
    <property type="match status" value="1"/>
</dbReference>
<dbReference type="OrthoDB" id="503335at2"/>
<feature type="signal peptide" evidence="1">
    <location>
        <begin position="1"/>
        <end position="23"/>
    </location>
</feature>
<dbReference type="Pfam" id="PF13354">
    <property type="entry name" value="Beta-lactamase2"/>
    <property type="match status" value="1"/>
</dbReference>
<dbReference type="Proteomes" id="UP000319213">
    <property type="component" value="Unassembled WGS sequence"/>
</dbReference>
<dbReference type="EMBL" id="VFPQ01000001">
    <property type="protein sequence ID" value="TQM75317.1"/>
    <property type="molecule type" value="Genomic_DNA"/>
</dbReference>
<comment type="caution">
    <text evidence="3">The sequence shown here is derived from an EMBL/GenBank/DDBJ whole genome shotgun (WGS) entry which is preliminary data.</text>
</comment>
<reference evidence="3 4" key="1">
    <citation type="submission" date="2019-06" db="EMBL/GenBank/DDBJ databases">
        <title>Sequencing the genomes of 1000 actinobacteria strains.</title>
        <authorList>
            <person name="Klenk H.-P."/>
        </authorList>
    </citation>
    <scope>NUCLEOTIDE SEQUENCE [LARGE SCALE GENOMIC DNA]</scope>
    <source>
        <strain evidence="3 4">DSM 43186</strain>
    </source>
</reference>
<keyword evidence="1" id="KW-0732">Signal</keyword>
<dbReference type="InterPro" id="IPR000871">
    <property type="entry name" value="Beta-lactam_class-A"/>
</dbReference>
<dbReference type="InterPro" id="IPR012338">
    <property type="entry name" value="Beta-lactam/transpept-like"/>
</dbReference>
<evidence type="ECO:0000256" key="1">
    <source>
        <dbReference type="SAM" id="SignalP"/>
    </source>
</evidence>
<feature type="chain" id="PRO_5021872169" evidence="1">
    <location>
        <begin position="24"/>
        <end position="316"/>
    </location>
</feature>
<dbReference type="AlphaFoldDB" id="A0A543IXP1"/>
<accession>A0A543IXP1</accession>
<dbReference type="GO" id="GO:0030655">
    <property type="term" value="P:beta-lactam antibiotic catabolic process"/>
    <property type="evidence" value="ECO:0007669"/>
    <property type="project" value="InterPro"/>
</dbReference>
<evidence type="ECO:0000313" key="3">
    <source>
        <dbReference type="EMBL" id="TQM75317.1"/>
    </source>
</evidence>
<sequence>MNVFLSALLTAALAAPAGAVASAADEFKDAESVLAYLKAHRDDVALVAEGIRHNADRLAPVASAIKIVHLAAYADAVRSGKVSPRERVKVSRWNAYHVPGTDGGAHEAALKRLKPGATVTLDQLVSAMIEESDNAAADLLRDRLGPAALKRIAGTPVGTFNGEILRAFAGCRLSADACLKRHVAGHRMTPVLPSFERQAAWAETVNRVRPAVLRDVLARLAKDPTARKHLEWPMRQPGADPGTLVIGTKGGSLPGVLSEATYTVRPGERPRHTVLALRRMPERTWFSAMQSYAHQRFMLQVATDPAFRARVRAALK</sequence>
<dbReference type="GO" id="GO:0046677">
    <property type="term" value="P:response to antibiotic"/>
    <property type="evidence" value="ECO:0007669"/>
    <property type="project" value="InterPro"/>
</dbReference>
<dbReference type="PANTHER" id="PTHR35333:SF3">
    <property type="entry name" value="BETA-LACTAMASE-TYPE TRANSPEPTIDASE FOLD CONTAINING PROTEIN"/>
    <property type="match status" value="1"/>
</dbReference>
<dbReference type="Gene3D" id="3.40.710.10">
    <property type="entry name" value="DD-peptidase/beta-lactamase superfamily"/>
    <property type="match status" value="1"/>
</dbReference>
<protein>
    <submittedName>
        <fullName evidence="3">Beta-lactamase family protein</fullName>
    </submittedName>
</protein>
<dbReference type="InterPro" id="IPR045155">
    <property type="entry name" value="Beta-lactam_cat"/>
</dbReference>
<dbReference type="RefSeq" id="WP_142259352.1">
    <property type="nucleotide sequence ID" value="NZ_BMPV01000001.1"/>
</dbReference>